<evidence type="ECO:0000256" key="13">
    <source>
        <dbReference type="ARBA" id="ARBA00048064"/>
    </source>
</evidence>
<evidence type="ECO:0000256" key="8">
    <source>
        <dbReference type="ARBA" id="ARBA00022692"/>
    </source>
</evidence>
<keyword evidence="8 14" id="KW-0812">Transmembrane</keyword>
<evidence type="ECO:0000256" key="1">
    <source>
        <dbReference type="ARBA" id="ARBA00004477"/>
    </source>
</evidence>
<proteinExistence type="inferred from homology"/>
<comment type="caution">
    <text evidence="14">Lacks conserved residue(s) required for the propagation of feature annotation.</text>
</comment>
<feature type="transmembrane region" description="Helical" evidence="14">
    <location>
        <begin position="98"/>
        <end position="122"/>
    </location>
</feature>
<dbReference type="PANTHER" id="PTHR12989:SF10">
    <property type="entry name" value="DOL-P-GLC:GLC(2)MAN(9)GLCNAC(2)-PP-DOL ALPHA-1,2-GLUCOSYLTRANSFERASE-RELATED"/>
    <property type="match status" value="1"/>
</dbReference>
<feature type="transmembrane region" description="Helical" evidence="14">
    <location>
        <begin position="367"/>
        <end position="385"/>
    </location>
</feature>
<evidence type="ECO:0000256" key="3">
    <source>
        <dbReference type="ARBA" id="ARBA00010600"/>
    </source>
</evidence>
<feature type="transmembrane region" description="Helical" evidence="14">
    <location>
        <begin position="154"/>
        <end position="180"/>
    </location>
</feature>
<comment type="function">
    <text evidence="12">Dol-P-Glc:Glc(2)Man(9)GlcNAc(2)-PP-Dol alpha-1,2-glucosyltransferase that operates in the biosynthetic pathway of dolichol-linked oligosaccharides, the glycan precursors employed in protein asparagine (N)-glycosylation. The assembly of dolichol-linked oligosaccharides begins on the cytosolic side of the endoplasmic reticulum membrane and finishes in its lumen. The sequential addition of sugars to dolichol pyrophosphate produces dolichol-linked oligosaccharides containing fourteen sugars, including two GlcNAcs, nine mannoses and three glucoses. Once assembled, the oligosaccharide is transferred from the lipid to nascent proteins by oligosaccharyltransferases. In the lumen of the endoplasmic reticulum, adds the third and last glucose residue from dolichyl phosphate glucose (Dol-P-Glc) onto the lipid-linked oligosaccharide intermediate Glc(2)Man(9)GlcNAc(2)-PP-Dol to produce Glc(3)Man(9)GlcNAc(2)-PP-Dol.</text>
</comment>
<organism evidence="15 16">
    <name type="scientific">Paragonimus westermani</name>
    <dbReference type="NCBI Taxonomy" id="34504"/>
    <lineage>
        <taxon>Eukaryota</taxon>
        <taxon>Metazoa</taxon>
        <taxon>Spiralia</taxon>
        <taxon>Lophotrochozoa</taxon>
        <taxon>Platyhelminthes</taxon>
        <taxon>Trematoda</taxon>
        <taxon>Digenea</taxon>
        <taxon>Plagiorchiida</taxon>
        <taxon>Troglotremata</taxon>
        <taxon>Troglotrematidae</taxon>
        <taxon>Paragonimus</taxon>
    </lineage>
</organism>
<dbReference type="PANTHER" id="PTHR12989">
    <property type="entry name" value="ALPHA-1,2-GLUCOSYLTRANSFERASE ALG10"/>
    <property type="match status" value="1"/>
</dbReference>
<evidence type="ECO:0000256" key="14">
    <source>
        <dbReference type="PIRNR" id="PIRNR028810"/>
    </source>
</evidence>
<feature type="transmembrane region" description="Helical" evidence="14">
    <location>
        <begin position="322"/>
        <end position="347"/>
    </location>
</feature>
<dbReference type="Proteomes" id="UP000324629">
    <property type="component" value="Unassembled WGS sequence"/>
</dbReference>
<comment type="similarity">
    <text evidence="3 14">Belongs to the ALG10 glucosyltransferase family.</text>
</comment>
<reference evidence="15 16" key="1">
    <citation type="journal article" date="2019" name="Gigascience">
        <title>Whole-genome sequence of the oriental lung fluke Paragonimus westermani.</title>
        <authorList>
            <person name="Oey H."/>
            <person name="Zakrzewski M."/>
            <person name="Narain K."/>
            <person name="Devi K.R."/>
            <person name="Agatsuma T."/>
            <person name="Nawaratna S."/>
            <person name="Gobert G.N."/>
            <person name="Jones M.K."/>
            <person name="Ragan M.A."/>
            <person name="McManus D.P."/>
            <person name="Krause L."/>
        </authorList>
    </citation>
    <scope>NUCLEOTIDE SEQUENCE [LARGE SCALE GENOMIC DNA]</scope>
    <source>
        <strain evidence="15 16">IND2009</strain>
    </source>
</reference>
<dbReference type="EC" id="2.4.1.256" evidence="4 14"/>
<keyword evidence="6 14" id="KW-0328">Glycosyltransferase</keyword>
<keyword evidence="11 14" id="KW-0472">Membrane</keyword>
<evidence type="ECO:0000256" key="5">
    <source>
        <dbReference type="ARBA" id="ARBA00018512"/>
    </source>
</evidence>
<comment type="pathway">
    <text evidence="2">Protein modification; protein glycosylation.</text>
</comment>
<feature type="transmembrane region" description="Helical" evidence="14">
    <location>
        <begin position="129"/>
        <end position="148"/>
    </location>
</feature>
<dbReference type="InterPro" id="IPR016900">
    <property type="entry name" value="Alg10"/>
</dbReference>
<evidence type="ECO:0000256" key="6">
    <source>
        <dbReference type="ARBA" id="ARBA00022676"/>
    </source>
</evidence>
<dbReference type="Pfam" id="PF04922">
    <property type="entry name" value="DIE2_ALG10"/>
    <property type="match status" value="1"/>
</dbReference>
<evidence type="ECO:0000256" key="7">
    <source>
        <dbReference type="ARBA" id="ARBA00022679"/>
    </source>
</evidence>
<accession>A0A5J4N849</accession>
<protein>
    <recommendedName>
        <fullName evidence="5 14">Dol-P-Glc:Glc(2)Man(9)GlcNAc(2)-PP-Dol alpha-1,2-glucosyltransferase</fullName>
        <ecNumber evidence="4 14">2.4.1.256</ecNumber>
    </recommendedName>
</protein>
<evidence type="ECO:0000313" key="16">
    <source>
        <dbReference type="Proteomes" id="UP000324629"/>
    </source>
</evidence>
<sequence>MGNSVITVCRDGLPTILLSFSFVVIVSTLIAYCFSSVQPGPYMDEYFHTRQTLTYLAGNWSVWDNKISTPPGTYILFVALYKITDALFVHLPQSPPILFFRCFSAAFSGLNYLLLLTVLYTLRHRFATLLSLVIITNPVLYFFSSMYYTDQCSLFFVLLVIYLSLKGFALCSAACCLLATSVRQTNIVWLLVSVGMLVAQSLSEHFDQSQKLLGSCTWIRYLATLTVGRPWYVLRVAFRSTFSCIWHFLAALFFLFFVKWNGGVALGDRAAHHAVVHVPQLWYFVSFCAFFTPLSFCHFVVDTVNRYRRMLLKAPLKFCLCLALWFLVFLSVSITLKYFLYVHPYLLADNRHYMFYIWRRVIKRSQTVYYTLSIPYTFGVFYWLSRLFSYRTWLPLFVGRLALIVGVCCCLIPAGLIEVRYFIVPYVLWRLFTTDLCETRSSLGTELVINLFLHFLTCYYFIFMPFQWPYDPQTIQRFMW</sequence>
<name>A0A5J4N849_9TREM</name>
<dbReference type="GO" id="GO:0106073">
    <property type="term" value="F:dolichyl pyrophosphate Glc2Man9GlcNAc2 alpha-1,2-glucosyltransferase activity"/>
    <property type="evidence" value="ECO:0007669"/>
    <property type="project" value="UniProtKB-UniRule"/>
</dbReference>
<evidence type="ECO:0000256" key="2">
    <source>
        <dbReference type="ARBA" id="ARBA00004922"/>
    </source>
</evidence>
<dbReference type="GO" id="GO:0006488">
    <property type="term" value="P:dolichol-linked oligosaccharide biosynthetic process"/>
    <property type="evidence" value="ECO:0007669"/>
    <property type="project" value="UniProtKB-UniRule"/>
</dbReference>
<keyword evidence="16" id="KW-1185">Reference proteome</keyword>
<keyword evidence="7 15" id="KW-0808">Transferase</keyword>
<evidence type="ECO:0000313" key="15">
    <source>
        <dbReference type="EMBL" id="KAA3671705.1"/>
    </source>
</evidence>
<feature type="transmembrane region" description="Helical" evidence="14">
    <location>
        <begin position="12"/>
        <end position="34"/>
    </location>
</feature>
<feature type="transmembrane region" description="Helical" evidence="14">
    <location>
        <begin position="397"/>
        <end position="423"/>
    </location>
</feature>
<comment type="subcellular location">
    <subcellularLocation>
        <location evidence="1">Endoplasmic reticulum membrane</location>
        <topology evidence="1">Multi-pass membrane protein</topology>
    </subcellularLocation>
</comment>
<dbReference type="EMBL" id="QNGE01005976">
    <property type="protein sequence ID" value="KAA3671705.1"/>
    <property type="molecule type" value="Genomic_DNA"/>
</dbReference>
<feature type="transmembrane region" description="Helical" evidence="14">
    <location>
        <begin position="443"/>
        <end position="463"/>
    </location>
</feature>
<dbReference type="GO" id="GO:0005789">
    <property type="term" value="C:endoplasmic reticulum membrane"/>
    <property type="evidence" value="ECO:0007669"/>
    <property type="project" value="UniProtKB-SubCell"/>
</dbReference>
<evidence type="ECO:0000256" key="12">
    <source>
        <dbReference type="ARBA" id="ARBA00044727"/>
    </source>
</evidence>
<evidence type="ECO:0000256" key="4">
    <source>
        <dbReference type="ARBA" id="ARBA00011967"/>
    </source>
</evidence>
<dbReference type="PIRSF" id="PIRSF028810">
    <property type="entry name" value="Alpha1_2_glucosyltferase_Alg10"/>
    <property type="match status" value="1"/>
</dbReference>
<gene>
    <name evidence="15" type="ORF">DEA37_0004007</name>
</gene>
<evidence type="ECO:0000256" key="9">
    <source>
        <dbReference type="ARBA" id="ARBA00022824"/>
    </source>
</evidence>
<dbReference type="AlphaFoldDB" id="A0A5J4N849"/>
<feature type="transmembrane region" description="Helical" evidence="14">
    <location>
        <begin position="281"/>
        <end position="301"/>
    </location>
</feature>
<comment type="catalytic activity">
    <reaction evidence="13">
        <text>an alpha-D-Glc-(1-&gt;3)-alpha-D-Glc-(1-&gt;3)-alpha-D-Man-(1-&gt;2)-alpha-D-Man-(1-&gt;2)-alpha-D-Man-(1-&gt;3)-[alpha-D-Man-(1-&gt;2)-alpha-D-Man-(1-&gt;3)-[alpha-D-Man-(1-&gt;2)-alpha-D-Man-(1-&gt;6)]-alpha-D-Man-(1-&gt;6)]-beta-D-Man-(1-&gt;4)-beta-D-GlcNAc-(1-&gt;4)-alpha-D-GlcNAc-diphospho-di-trans,poly-cis-dolichol + a di-trans,poly-cis-dolichyl beta-D-glucosyl phosphate = a alpha-D-Glc-(1-&gt;2)-alpha-D-Glc-(1-&gt;3)-alpha-D-Glc-(1-&gt;3)-alpha-D-Man-(1-&gt;2)-alpha-D-Man-(1-&gt;2)-alpha-D-Man-(1-&gt;3)-[alpha-D-Man-(1-&gt;2)-alpha-D-Man-(1-&gt;3)-[alpha-D-Man-(1-&gt;2)-alpha-D-Man-(1-&gt;6)]-alpha-D-Man-(1-&gt;6)]-beta-D-Man-(1-&gt;4)-beta-D-GlcNAc-(1-&gt;4)-alpha-D-GlcNAc-diphospho-di-trans,poly-cis-dolichol + a di-trans,poly-cis-dolichyl phosphate + H(+)</text>
        <dbReference type="Rhea" id="RHEA:29543"/>
        <dbReference type="Rhea" id="RHEA-COMP:19498"/>
        <dbReference type="Rhea" id="RHEA-COMP:19502"/>
        <dbReference type="Rhea" id="RHEA-COMP:19512"/>
        <dbReference type="Rhea" id="RHEA-COMP:19522"/>
        <dbReference type="ChEBI" id="CHEBI:15378"/>
        <dbReference type="ChEBI" id="CHEBI:57525"/>
        <dbReference type="ChEBI" id="CHEBI:57683"/>
        <dbReference type="ChEBI" id="CHEBI:132522"/>
        <dbReference type="ChEBI" id="CHEBI:132523"/>
        <dbReference type="EC" id="2.4.1.256"/>
    </reaction>
    <physiologicalReaction direction="left-to-right" evidence="13">
        <dbReference type="Rhea" id="RHEA:29544"/>
    </physiologicalReaction>
</comment>
<evidence type="ECO:0000256" key="11">
    <source>
        <dbReference type="ARBA" id="ARBA00023136"/>
    </source>
</evidence>
<keyword evidence="9" id="KW-0256">Endoplasmic reticulum</keyword>
<comment type="caution">
    <text evidence="15">The sequence shown here is derived from an EMBL/GenBank/DDBJ whole genome shotgun (WGS) entry which is preliminary data.</text>
</comment>
<keyword evidence="10 14" id="KW-1133">Transmembrane helix</keyword>
<evidence type="ECO:0000256" key="10">
    <source>
        <dbReference type="ARBA" id="ARBA00022989"/>
    </source>
</evidence>
<feature type="transmembrane region" description="Helical" evidence="14">
    <location>
        <begin position="244"/>
        <end position="261"/>
    </location>
</feature>